<organism evidence="1 2">
    <name type="scientific">Epidermidibacterium keratini</name>
    <dbReference type="NCBI Taxonomy" id="1891644"/>
    <lineage>
        <taxon>Bacteria</taxon>
        <taxon>Bacillati</taxon>
        <taxon>Actinomycetota</taxon>
        <taxon>Actinomycetes</taxon>
        <taxon>Sporichthyales</taxon>
        <taxon>Sporichthyaceae</taxon>
        <taxon>Epidermidibacterium</taxon>
    </lineage>
</organism>
<reference evidence="1 2" key="1">
    <citation type="journal article" date="2018" name="Int. J. Syst. Evol. Microbiol.">
        <title>Epidermidibacterium keratini gen. nov., sp. nov., a member of the family Sporichthyaceae, isolated from keratin epidermis.</title>
        <authorList>
            <person name="Lee D.G."/>
            <person name="Trujillo M.E."/>
            <person name="Kang S."/>
            <person name="Nam J.J."/>
            <person name="Kim Y.J."/>
        </authorList>
    </citation>
    <scope>NUCLEOTIDE SEQUENCE [LARGE SCALE GENOMIC DNA]</scope>
    <source>
        <strain evidence="1 2">EPI-7</strain>
    </source>
</reference>
<evidence type="ECO:0000313" key="1">
    <source>
        <dbReference type="EMBL" id="QHC00010.1"/>
    </source>
</evidence>
<protein>
    <recommendedName>
        <fullName evidence="3">LysR substrate-binding domain-containing protein</fullName>
    </recommendedName>
</protein>
<dbReference type="Gene3D" id="3.40.190.10">
    <property type="entry name" value="Periplasmic binding protein-like II"/>
    <property type="match status" value="2"/>
</dbReference>
<keyword evidence="2" id="KW-1185">Reference proteome</keyword>
<dbReference type="EMBL" id="CP047156">
    <property type="protein sequence ID" value="QHC00010.1"/>
    <property type="molecule type" value="Genomic_DNA"/>
</dbReference>
<dbReference type="Proteomes" id="UP000463857">
    <property type="component" value="Chromosome"/>
</dbReference>
<evidence type="ECO:0008006" key="3">
    <source>
        <dbReference type="Google" id="ProtNLM"/>
    </source>
</evidence>
<accession>A0A7L4YLK4</accession>
<dbReference type="RefSeq" id="WP_159544068.1">
    <property type="nucleotide sequence ID" value="NZ_CP047156.1"/>
</dbReference>
<proteinExistence type="predicted"/>
<name>A0A7L4YLK4_9ACTN</name>
<gene>
    <name evidence="1" type="ORF">EK0264_06775</name>
</gene>
<dbReference type="OrthoDB" id="3461141at2"/>
<evidence type="ECO:0000313" key="2">
    <source>
        <dbReference type="Proteomes" id="UP000463857"/>
    </source>
</evidence>
<sequence>MRCRPDHPLAHRNVETIRCLVGRNLGWSLMIGHPRSDVTYDGGRLAFIEIADELPDNGIVLLHPGSRRTAKQQMVVDYVTSDLVVQP</sequence>
<dbReference type="InParanoid" id="A0A7L4YLK4"/>
<dbReference type="AlphaFoldDB" id="A0A7L4YLK4"/>
<dbReference type="KEGG" id="eke:EK0264_06775"/>